<organism evidence="1 2">
    <name type="scientific">Azorhizophilus paspali</name>
    <name type="common">Azotobacter paspali</name>
    <dbReference type="NCBI Taxonomy" id="69963"/>
    <lineage>
        <taxon>Bacteria</taxon>
        <taxon>Pseudomonadati</taxon>
        <taxon>Pseudomonadota</taxon>
        <taxon>Gammaproteobacteria</taxon>
        <taxon>Pseudomonadales</taxon>
        <taxon>Pseudomonadaceae</taxon>
        <taxon>Azorhizophilus</taxon>
    </lineage>
</organism>
<dbReference type="RefSeq" id="WP_376947782.1">
    <property type="nucleotide sequence ID" value="NZ_CP171449.1"/>
</dbReference>
<reference evidence="1 2" key="1">
    <citation type="submission" date="2024-09" db="EMBL/GenBank/DDBJ databases">
        <authorList>
            <person name="Sun Q."/>
            <person name="Mori K."/>
        </authorList>
    </citation>
    <scope>NUCLEOTIDE SEQUENCE [LARGE SCALE GENOMIC DNA]</scope>
    <source>
        <strain evidence="1 2">NCAIM B.01794</strain>
    </source>
</reference>
<comment type="caution">
    <text evidence="1">The sequence shown here is derived from an EMBL/GenBank/DDBJ whole genome shotgun (WGS) entry which is preliminary data.</text>
</comment>
<keyword evidence="2" id="KW-1185">Reference proteome</keyword>
<protein>
    <submittedName>
        <fullName evidence="1">Uncharacterized protein</fullName>
    </submittedName>
</protein>
<accession>A0ABV6SNG1</accession>
<dbReference type="Proteomes" id="UP001589891">
    <property type="component" value="Unassembled WGS sequence"/>
</dbReference>
<sequence>MPLSKTQNGSIAAPQVWPTFGVALTDTFPAGMSSRAVGALHDALHRLGGVRV</sequence>
<evidence type="ECO:0000313" key="2">
    <source>
        <dbReference type="Proteomes" id="UP001589891"/>
    </source>
</evidence>
<evidence type="ECO:0000313" key="1">
    <source>
        <dbReference type="EMBL" id="MFC0711081.1"/>
    </source>
</evidence>
<gene>
    <name evidence="1" type="ORF">ACFFGX_16470</name>
</gene>
<name>A0ABV6SNG1_AZOPA</name>
<proteinExistence type="predicted"/>
<dbReference type="EMBL" id="JBHLSS010000103">
    <property type="protein sequence ID" value="MFC0711081.1"/>
    <property type="molecule type" value="Genomic_DNA"/>
</dbReference>